<dbReference type="InterPro" id="IPR023485">
    <property type="entry name" value="Ptyr_pPase"/>
</dbReference>
<dbReference type="InterPro" id="IPR050138">
    <property type="entry name" value="DHOase/Allantoinase_Hydrolase"/>
</dbReference>
<keyword evidence="4 6" id="KW-0378">Hydrolase</keyword>
<dbReference type="HAMAP" id="MF_00220_B">
    <property type="entry name" value="PyrC_classI_B"/>
    <property type="match status" value="1"/>
</dbReference>
<dbReference type="PANTHER" id="PTHR43668">
    <property type="entry name" value="ALLANTOINASE"/>
    <property type="match status" value="1"/>
</dbReference>
<dbReference type="SUPFAM" id="SSF51338">
    <property type="entry name" value="Composite domain of metallo-dependent hydrolases"/>
    <property type="match status" value="1"/>
</dbReference>
<dbReference type="Pfam" id="PF12890">
    <property type="entry name" value="DHOase"/>
    <property type="match status" value="1"/>
</dbReference>
<feature type="domain" description="Phosphotyrosine protein phosphatase I" evidence="7">
    <location>
        <begin position="373"/>
        <end position="443"/>
    </location>
</feature>
<dbReference type="EC" id="3.5.2.3" evidence="6"/>
<evidence type="ECO:0000313" key="10">
    <source>
        <dbReference type="Proteomes" id="UP000246351"/>
    </source>
</evidence>
<feature type="binding site" evidence="6">
    <location>
        <position position="92"/>
    </location>
    <ligand>
        <name>substrate</name>
    </ligand>
</feature>
<dbReference type="GO" id="GO:0044205">
    <property type="term" value="P:'de novo' UMP biosynthetic process"/>
    <property type="evidence" value="ECO:0007669"/>
    <property type="project" value="UniProtKB-UniRule"/>
</dbReference>
<dbReference type="GO" id="GO:0008270">
    <property type="term" value="F:zinc ion binding"/>
    <property type="evidence" value="ECO:0007669"/>
    <property type="project" value="UniProtKB-UniRule"/>
</dbReference>
<dbReference type="Gene3D" id="3.20.20.140">
    <property type="entry name" value="Metal-dependent hydrolases"/>
    <property type="match status" value="1"/>
</dbReference>
<feature type="active site" evidence="6">
    <location>
        <position position="303"/>
    </location>
</feature>
<comment type="similarity">
    <text evidence="2 6">Belongs to the metallo-dependent hydrolases superfamily. DHOase family. Class I DHOase subfamily.</text>
</comment>
<name>A0A317ZDV1_STAPS</name>
<dbReference type="Pfam" id="PF01451">
    <property type="entry name" value="LMWPc"/>
    <property type="match status" value="1"/>
</dbReference>
<feature type="binding site" evidence="6">
    <location>
        <position position="58"/>
    </location>
    <ligand>
        <name>Zn(2+)</name>
        <dbReference type="ChEBI" id="CHEBI:29105"/>
        <label>1</label>
    </ligand>
</feature>
<dbReference type="Gene3D" id="2.30.40.10">
    <property type="entry name" value="Urease, subunit C, domain 1"/>
    <property type="match status" value="1"/>
</dbReference>
<feature type="binding site" evidence="6">
    <location>
        <position position="303"/>
    </location>
    <ligand>
        <name>Zn(2+)</name>
        <dbReference type="ChEBI" id="CHEBI:29105"/>
        <label>1</label>
    </ligand>
</feature>
<evidence type="ECO:0000313" key="9">
    <source>
        <dbReference type="EMBL" id="PWZ99639.1"/>
    </source>
</evidence>
<comment type="catalytic activity">
    <reaction evidence="6">
        <text>(S)-dihydroorotate + H2O = N-carbamoyl-L-aspartate + H(+)</text>
        <dbReference type="Rhea" id="RHEA:24296"/>
        <dbReference type="ChEBI" id="CHEBI:15377"/>
        <dbReference type="ChEBI" id="CHEBI:15378"/>
        <dbReference type="ChEBI" id="CHEBI:30864"/>
        <dbReference type="ChEBI" id="CHEBI:32814"/>
        <dbReference type="EC" id="3.5.2.3"/>
    </reaction>
</comment>
<dbReference type="PROSITE" id="PS00482">
    <property type="entry name" value="DIHYDROOROTASE_1"/>
    <property type="match status" value="1"/>
</dbReference>
<evidence type="ECO:0000259" key="8">
    <source>
        <dbReference type="Pfam" id="PF12890"/>
    </source>
</evidence>
<dbReference type="GO" id="GO:0004151">
    <property type="term" value="F:dihydroorotase activity"/>
    <property type="evidence" value="ECO:0007669"/>
    <property type="project" value="UniProtKB-UniRule"/>
</dbReference>
<feature type="domain" description="Dihydroorotase catalytic" evidence="8">
    <location>
        <begin position="47"/>
        <end position="236"/>
    </location>
</feature>
<keyword evidence="5 6" id="KW-0665">Pyrimidine biosynthesis</keyword>
<dbReference type="STRING" id="937773.SPSINT_0904"/>
<protein>
    <recommendedName>
        <fullName evidence="6">Dihydroorotase</fullName>
        <shortName evidence="6">DHOase</shortName>
        <ecNumber evidence="6">3.5.2.3</ecNumber>
    </recommendedName>
</protein>
<feature type="binding site" evidence="6">
    <location>
        <position position="177"/>
    </location>
    <ligand>
        <name>Zn(2+)</name>
        <dbReference type="ChEBI" id="CHEBI:29105"/>
        <label>2</label>
    </ligand>
</feature>
<evidence type="ECO:0000256" key="3">
    <source>
        <dbReference type="ARBA" id="ARBA00022723"/>
    </source>
</evidence>
<dbReference type="EMBL" id="QEIV01000106">
    <property type="protein sequence ID" value="PWZ99639.1"/>
    <property type="molecule type" value="Genomic_DNA"/>
</dbReference>
<reference evidence="9 10" key="1">
    <citation type="journal article" date="2018" name="Vet. Microbiol.">
        <title>Clonal diversity and geographic distribution of methicillin-resistant Staphylococcus pseudintermedius from Australian animals: Discovery of novel sequence types.</title>
        <authorList>
            <person name="Worthing K.A."/>
            <person name="Abraham S."/>
            <person name="Coombs G.W."/>
            <person name="Pang S."/>
            <person name="Saputra S."/>
            <person name="Jordan D."/>
            <person name="Trott D.J."/>
            <person name="Norris J.M."/>
        </authorList>
    </citation>
    <scope>NUCLEOTIDE SEQUENCE [LARGE SCALE GENOMIC DNA]</scope>
    <source>
        <strain evidence="9 10">ST71 3</strain>
    </source>
</reference>
<evidence type="ECO:0000256" key="5">
    <source>
        <dbReference type="ARBA" id="ARBA00022975"/>
    </source>
</evidence>
<evidence type="ECO:0000256" key="4">
    <source>
        <dbReference type="ARBA" id="ARBA00022801"/>
    </source>
</evidence>
<dbReference type="GO" id="GO:0004038">
    <property type="term" value="F:allantoinase activity"/>
    <property type="evidence" value="ECO:0007669"/>
    <property type="project" value="TreeGrafter"/>
</dbReference>
<organism evidence="9 10">
    <name type="scientific">Staphylococcus pseudintermedius</name>
    <dbReference type="NCBI Taxonomy" id="283734"/>
    <lineage>
        <taxon>Bacteria</taxon>
        <taxon>Bacillati</taxon>
        <taxon>Bacillota</taxon>
        <taxon>Bacilli</taxon>
        <taxon>Bacillales</taxon>
        <taxon>Staphylococcaceae</taxon>
        <taxon>Staphylococcus</taxon>
        <taxon>Staphylococcus intermedius group</taxon>
    </lineage>
</organism>
<dbReference type="PANTHER" id="PTHR43668:SF2">
    <property type="entry name" value="ALLANTOINASE"/>
    <property type="match status" value="1"/>
</dbReference>
<feature type="binding site" evidence="6">
    <location>
        <position position="307"/>
    </location>
    <ligand>
        <name>substrate</name>
    </ligand>
</feature>
<comment type="cofactor">
    <cofactor evidence="6">
        <name>Zn(2+)</name>
        <dbReference type="ChEBI" id="CHEBI:29105"/>
    </cofactor>
    <text evidence="6">Binds 2 Zn(2+) ions per subunit.</text>
</comment>
<dbReference type="GO" id="GO:0006145">
    <property type="term" value="P:purine nucleobase catabolic process"/>
    <property type="evidence" value="ECO:0007669"/>
    <property type="project" value="TreeGrafter"/>
</dbReference>
<dbReference type="NCBIfam" id="NF006837">
    <property type="entry name" value="PRK09357.1-2"/>
    <property type="match status" value="1"/>
</dbReference>
<dbReference type="AlphaFoldDB" id="A0A317ZDV1"/>
<dbReference type="Proteomes" id="UP000246351">
    <property type="component" value="Unassembled WGS sequence"/>
</dbReference>
<keyword evidence="6" id="KW-0862">Zinc</keyword>
<dbReference type="InterPro" id="IPR024403">
    <property type="entry name" value="DHOase_cat"/>
</dbReference>
<comment type="pathway">
    <text evidence="6">Pyrimidine metabolism; UMP biosynthesis via de novo pathway; (S)-dihydroorotate from bicarbonate: step 3/3.</text>
</comment>
<dbReference type="CDD" id="cd01317">
    <property type="entry name" value="DHOase_IIa"/>
    <property type="match status" value="1"/>
</dbReference>
<dbReference type="InterPro" id="IPR011059">
    <property type="entry name" value="Metal-dep_hydrolase_composite"/>
</dbReference>
<feature type="binding site" evidence="6">
    <location>
        <position position="150"/>
    </location>
    <ligand>
        <name>Zn(2+)</name>
        <dbReference type="ChEBI" id="CHEBI:29105"/>
        <label>1</label>
    </ligand>
</feature>
<comment type="caution">
    <text evidence="9">The sequence shown here is derived from an EMBL/GenBank/DDBJ whole genome shotgun (WGS) entry which is preliminary data.</text>
</comment>
<comment type="function">
    <text evidence="1 6">Catalyzes the reversible cyclization of carbamoyl aspartate to dihydroorotate.</text>
</comment>
<feature type="binding site" evidence="6">
    <location>
        <position position="276"/>
    </location>
    <ligand>
        <name>substrate</name>
    </ligand>
</feature>
<evidence type="ECO:0000256" key="6">
    <source>
        <dbReference type="HAMAP-Rule" id="MF_00220"/>
    </source>
</evidence>
<dbReference type="SUPFAM" id="SSF52788">
    <property type="entry name" value="Phosphotyrosine protein phosphatases I"/>
    <property type="match status" value="1"/>
</dbReference>
<feature type="binding site" evidence="6">
    <location>
        <position position="150"/>
    </location>
    <ligand>
        <name>Zn(2+)</name>
        <dbReference type="ChEBI" id="CHEBI:29105"/>
        <label>2</label>
    </ligand>
</feature>
<feature type="binding site" evidence="6">
    <location>
        <begin position="321"/>
        <end position="322"/>
    </location>
    <ligand>
        <name>substrate</name>
    </ligand>
</feature>
<sequence length="450" mass="49310">MKLIQNAKMLEAGTLKKVDVLIEGKTVKQIAETIEPTEDMTVIDAKGHFLAPGFIDVHVHLREPGGEYKETIETGTKAAARGGFTTVCPMPNTKPVPDSLEHLTQLNELIDKNAQVRVLPYASITVRQAGKEHVDFKALAENGAFAFTDDGVGVQEAAMMYEAMQQAKAQNKAVVAHCEDNSLIYGGAMHEGRRSQELGIPGIPNICESVQIARDVLLSEATGCHYHVCHVSTKESVRVIRDAKKAGIPVTAEVTPHHLLLTEDDVPGDNAIYKMNPPLRSQEDRAALLEGLLDGTIDCIATDHAPHAADEKAQPMTRAPFGIVGSETAFPLLYTHFVKNGDWSLQQLVDYLTTKPAEVFGLPYGKLAEGAQLFDAGDAEADLILTMTTAHRQMIQAMYGPQVNVYALNDYVDEDLPVEDPYGGQYETYEQVFEQLTRMIDKLKSKLVTE</sequence>
<dbReference type="SUPFAM" id="SSF51556">
    <property type="entry name" value="Metallo-dependent hydrolases"/>
    <property type="match status" value="1"/>
</dbReference>
<dbReference type="GO" id="GO:0005737">
    <property type="term" value="C:cytoplasm"/>
    <property type="evidence" value="ECO:0007669"/>
    <property type="project" value="TreeGrafter"/>
</dbReference>
<evidence type="ECO:0000256" key="2">
    <source>
        <dbReference type="ARBA" id="ARBA00010286"/>
    </source>
</evidence>
<dbReference type="Gene3D" id="3.40.50.2300">
    <property type="match status" value="1"/>
</dbReference>
<evidence type="ECO:0000259" key="7">
    <source>
        <dbReference type="Pfam" id="PF01451"/>
    </source>
</evidence>
<dbReference type="InterPro" id="IPR004722">
    <property type="entry name" value="DHOase"/>
</dbReference>
<dbReference type="InterPro" id="IPR036196">
    <property type="entry name" value="Ptyr_pPase_sf"/>
</dbReference>
<dbReference type="InterPro" id="IPR032466">
    <property type="entry name" value="Metal_Hydrolase"/>
</dbReference>
<dbReference type="NCBIfam" id="TIGR00857">
    <property type="entry name" value="pyrC_multi"/>
    <property type="match status" value="1"/>
</dbReference>
<proteinExistence type="inferred from homology"/>
<gene>
    <name evidence="6" type="primary">pyrC</name>
    <name evidence="9" type="ORF">DD924_01580</name>
</gene>
<keyword evidence="3 6" id="KW-0479">Metal-binding</keyword>
<feature type="binding site" evidence="6">
    <location>
        <position position="230"/>
    </location>
    <ligand>
        <name>Zn(2+)</name>
        <dbReference type="ChEBI" id="CHEBI:29105"/>
        <label>2</label>
    </ligand>
</feature>
<feature type="binding site" evidence="6">
    <location>
        <begin position="60"/>
        <end position="62"/>
    </location>
    <ligand>
        <name>substrate</name>
    </ligand>
</feature>
<dbReference type="UniPathway" id="UPA00070">
    <property type="reaction ID" value="UER00117"/>
</dbReference>
<evidence type="ECO:0000256" key="1">
    <source>
        <dbReference type="ARBA" id="ARBA00002368"/>
    </source>
</evidence>
<feature type="binding site" evidence="6">
    <location>
        <position position="60"/>
    </location>
    <ligand>
        <name>Zn(2+)</name>
        <dbReference type="ChEBI" id="CHEBI:29105"/>
        <label>1</label>
    </ligand>
</feature>
<dbReference type="PROSITE" id="PS00483">
    <property type="entry name" value="DIHYDROOROTASE_2"/>
    <property type="match status" value="1"/>
</dbReference>
<accession>A0A317ZDV1</accession>
<dbReference type="InterPro" id="IPR002195">
    <property type="entry name" value="Dihydroorotase_CS"/>
</dbReference>